<dbReference type="PROSITE" id="PS50051">
    <property type="entry name" value="MCM_2"/>
    <property type="match status" value="1"/>
</dbReference>
<dbReference type="GO" id="GO:0000727">
    <property type="term" value="P:double-strand break repair via break-induced replication"/>
    <property type="evidence" value="ECO:0007669"/>
    <property type="project" value="TreeGrafter"/>
</dbReference>
<keyword evidence="15" id="KW-0131">Cell cycle</keyword>
<evidence type="ECO:0000256" key="4">
    <source>
        <dbReference type="ARBA" id="ARBA00018925"/>
    </source>
</evidence>
<name>A0AAD9CUZ7_PAPLA</name>
<dbReference type="AlphaFoldDB" id="A0AAD9CUZ7"/>
<evidence type="ECO:0000313" key="21">
    <source>
        <dbReference type="EMBL" id="KAK1921015.1"/>
    </source>
</evidence>
<dbReference type="InterPro" id="IPR001208">
    <property type="entry name" value="MCM_dom"/>
</dbReference>
<dbReference type="SMART" id="SM00350">
    <property type="entry name" value="MCM"/>
    <property type="match status" value="1"/>
</dbReference>
<comment type="subcellular location">
    <subcellularLocation>
        <location evidence="1">Nucleus</location>
    </subcellularLocation>
</comment>
<feature type="compositionally biased region" description="Pro residues" evidence="19">
    <location>
        <begin position="39"/>
        <end position="53"/>
    </location>
</feature>
<protein>
    <recommendedName>
        <fullName evidence="4">DNA replication licensing factor MCM2</fullName>
        <ecNumber evidence="3">3.6.4.12</ecNumber>
    </recommendedName>
    <alternativeName>
        <fullName evidence="17">DNA replication licensing factor mcm2</fullName>
    </alternativeName>
    <alternativeName>
        <fullName evidence="18">Minichromosome maintenance protein 2</fullName>
    </alternativeName>
</protein>
<feature type="compositionally biased region" description="Acidic residues" evidence="19">
    <location>
        <begin position="82"/>
        <end position="94"/>
    </location>
</feature>
<evidence type="ECO:0000259" key="20">
    <source>
        <dbReference type="PROSITE" id="PS50051"/>
    </source>
</evidence>
<evidence type="ECO:0000256" key="9">
    <source>
        <dbReference type="ARBA" id="ARBA00022801"/>
    </source>
</evidence>
<dbReference type="GO" id="GO:1902975">
    <property type="term" value="P:mitotic DNA replication initiation"/>
    <property type="evidence" value="ECO:0007669"/>
    <property type="project" value="TreeGrafter"/>
</dbReference>
<reference evidence="21" key="1">
    <citation type="submission" date="2023-02" db="EMBL/GenBank/DDBJ databases">
        <title>Identification and recombinant expression of a fungal hydrolase from Papiliotrema laurentii that hydrolyzes apple cutin and clears colloidal polyester polyurethane.</title>
        <authorList>
            <consortium name="DOE Joint Genome Institute"/>
            <person name="Roman V.A."/>
            <person name="Bojanowski C."/>
            <person name="Crable B.R."/>
            <person name="Wagner D.N."/>
            <person name="Hung C.S."/>
            <person name="Nadeau L.J."/>
            <person name="Schratz L."/>
            <person name="Haridas S."/>
            <person name="Pangilinan J."/>
            <person name="Lipzen A."/>
            <person name="Na H."/>
            <person name="Yan M."/>
            <person name="Ng V."/>
            <person name="Grigoriev I.V."/>
            <person name="Spatafora J.W."/>
            <person name="Barlow D."/>
            <person name="Biffinger J."/>
            <person name="Kelley-Loughnane N."/>
            <person name="Varaljay V.A."/>
            <person name="Crookes-Goodson W.J."/>
        </authorList>
    </citation>
    <scope>NUCLEOTIDE SEQUENCE</scope>
    <source>
        <strain evidence="21">5307AH</strain>
    </source>
</reference>
<dbReference type="EC" id="3.6.4.12" evidence="3"/>
<evidence type="ECO:0000256" key="13">
    <source>
        <dbReference type="ARBA" id="ARBA00023125"/>
    </source>
</evidence>
<evidence type="ECO:0000256" key="10">
    <source>
        <dbReference type="ARBA" id="ARBA00022806"/>
    </source>
</evidence>
<dbReference type="GO" id="GO:0043596">
    <property type="term" value="C:nuclear replication fork"/>
    <property type="evidence" value="ECO:0007669"/>
    <property type="project" value="UniProtKB-ARBA"/>
</dbReference>
<feature type="compositionally biased region" description="Acidic residues" evidence="19">
    <location>
        <begin position="57"/>
        <end position="69"/>
    </location>
</feature>
<dbReference type="InterPro" id="IPR012340">
    <property type="entry name" value="NA-bd_OB-fold"/>
</dbReference>
<dbReference type="Gene3D" id="3.30.1640.10">
    <property type="entry name" value="mini-chromosome maintenance (MCM) complex, chain A, domain 1"/>
    <property type="match status" value="1"/>
</dbReference>
<dbReference type="GO" id="GO:0003697">
    <property type="term" value="F:single-stranded DNA binding"/>
    <property type="evidence" value="ECO:0007669"/>
    <property type="project" value="TreeGrafter"/>
</dbReference>
<dbReference type="GO" id="GO:0006279">
    <property type="term" value="P:premeiotic DNA replication"/>
    <property type="evidence" value="ECO:0007669"/>
    <property type="project" value="UniProtKB-ARBA"/>
</dbReference>
<evidence type="ECO:0000256" key="7">
    <source>
        <dbReference type="ARBA" id="ARBA00022741"/>
    </source>
</evidence>
<dbReference type="Gene3D" id="2.40.50.140">
    <property type="entry name" value="Nucleic acid-binding proteins"/>
    <property type="match status" value="1"/>
</dbReference>
<dbReference type="Proteomes" id="UP001182556">
    <property type="component" value="Unassembled WGS sequence"/>
</dbReference>
<feature type="domain" description="MCM C-terminal AAA(+) ATPase" evidence="20">
    <location>
        <begin position="504"/>
        <end position="710"/>
    </location>
</feature>
<dbReference type="GO" id="GO:0005524">
    <property type="term" value="F:ATP binding"/>
    <property type="evidence" value="ECO:0007669"/>
    <property type="project" value="UniProtKB-KW"/>
</dbReference>
<dbReference type="InterPro" id="IPR031327">
    <property type="entry name" value="MCM"/>
</dbReference>
<evidence type="ECO:0000313" key="22">
    <source>
        <dbReference type="Proteomes" id="UP001182556"/>
    </source>
</evidence>
<dbReference type="PRINTS" id="PR01658">
    <property type="entry name" value="MCMPROTEIN2"/>
</dbReference>
<keyword evidence="8" id="KW-0863">Zinc-finger</keyword>
<dbReference type="GO" id="GO:0043138">
    <property type="term" value="F:3'-5' DNA helicase activity"/>
    <property type="evidence" value="ECO:0007669"/>
    <property type="project" value="TreeGrafter"/>
</dbReference>
<evidence type="ECO:0000256" key="6">
    <source>
        <dbReference type="ARBA" id="ARBA00022723"/>
    </source>
</evidence>
<dbReference type="CDD" id="cd17753">
    <property type="entry name" value="MCM2"/>
    <property type="match status" value="1"/>
</dbReference>
<feature type="compositionally biased region" description="Basic and acidic residues" evidence="19">
    <location>
        <begin position="70"/>
        <end position="81"/>
    </location>
</feature>
<feature type="region of interest" description="Disordered" evidence="19">
    <location>
        <begin position="1"/>
        <end position="101"/>
    </location>
</feature>
<organism evidence="21 22">
    <name type="scientific">Papiliotrema laurentii</name>
    <name type="common">Cryptococcus laurentii</name>
    <dbReference type="NCBI Taxonomy" id="5418"/>
    <lineage>
        <taxon>Eukaryota</taxon>
        <taxon>Fungi</taxon>
        <taxon>Dikarya</taxon>
        <taxon>Basidiomycota</taxon>
        <taxon>Agaricomycotina</taxon>
        <taxon>Tremellomycetes</taxon>
        <taxon>Tremellales</taxon>
        <taxon>Rhynchogastremaceae</taxon>
        <taxon>Papiliotrema</taxon>
    </lineage>
</organism>
<keyword evidence="14" id="KW-0539">Nucleus</keyword>
<proteinExistence type="inferred from homology"/>
<dbReference type="Pfam" id="PF17207">
    <property type="entry name" value="MCM_OB"/>
    <property type="match status" value="1"/>
</dbReference>
<dbReference type="PANTHER" id="PTHR11630">
    <property type="entry name" value="DNA REPLICATION LICENSING FACTOR MCM FAMILY MEMBER"/>
    <property type="match status" value="1"/>
</dbReference>
<dbReference type="InterPro" id="IPR008045">
    <property type="entry name" value="MCM2"/>
</dbReference>
<keyword evidence="5" id="KW-0235">DNA replication</keyword>
<keyword evidence="10" id="KW-0347">Helicase</keyword>
<dbReference type="FunFam" id="2.20.28.10:FF:000002">
    <property type="entry name" value="DNA helicase"/>
    <property type="match status" value="1"/>
</dbReference>
<dbReference type="GO" id="GO:0031261">
    <property type="term" value="C:DNA replication preinitiation complex"/>
    <property type="evidence" value="ECO:0007669"/>
    <property type="project" value="UniProtKB-ARBA"/>
</dbReference>
<dbReference type="PANTHER" id="PTHR11630:SF44">
    <property type="entry name" value="DNA REPLICATION LICENSING FACTOR MCM2"/>
    <property type="match status" value="1"/>
</dbReference>
<dbReference type="InterPro" id="IPR059098">
    <property type="entry name" value="WHD_MCM2"/>
</dbReference>
<dbReference type="Gene3D" id="3.40.50.300">
    <property type="entry name" value="P-loop containing nucleotide triphosphate hydrolases"/>
    <property type="match status" value="1"/>
</dbReference>
<dbReference type="Pfam" id="PF14551">
    <property type="entry name" value="MCM_N"/>
    <property type="match status" value="1"/>
</dbReference>
<sequence length="937" mass="105153">MSSPPMMPSSQGRPKRGRSSDRNESSPVPGPSNAYRGTSPPPSSLPPSSPPAPFSDFGDEEDVGDDEEQEMRARGRARDRGDDEDEDEEGEDLFNENMLNDYASNDALDAYSNADIDDRSSLPEMSRTDRLAAERAMDRRDRGLPGRRAGRRDHMPAFMQSDDDEEAFGEGPLAGINVGRRRRQYDERMAEDDLAGEEEMSLEHLGDIKAASIAEWVAFEQVKRSVQKHFRSFLMTYLDANGESVYGQRIKHLGEVNSESLEVSYIHLAHARPILAYFLANSPQPLLAIFDEVALAVILLYYPSYDRIHSEIHVRITELPTSLSLRDLRQGNLNCLVKVTGVVTRRTGVFPQLKYVKFDCAKCGTTLGPFYQDTNKELKISFCSNCESRGPFNVNSEQTVYRNYQKMTLQESPGSVPAGRLPRHREVILLWDLIDVAKPGEEVEVTGIYRNNFDASLNTKNGFPVFSTVLEANHINKKEDLYAAVRLTEEDEKQIRLMARDERISKRIVKSIAPSIYGHDDIKTAIALSLFGGVPKDINRKHRIRGDINVLLLGDPGTAKSQFLKYVEKTASRAVFTTGQGASAVGLTASVRRDAVTREWTLEGGALVLADKGHCLIDEFDKMNDADRTSIHEAMEQQSISISKAGIVTSLQARCAIIAAANPIRGRYNPTIPFQQNVELTEPILSRFDVLCVVKDAVDPVQDEMLAQFVVGSHLRSHPQFDTAVDEVNVATSVDEDIIPQDMLRKYIMYAKEHIRPKLHQLDQDKLARLYADLRRESLATGSFPITVRHLESMIRMSEASAKMNLREYVRADDIDLAIQVTVGSFVSAQKMSIKKTLERGFRKYVHQATDHEELVSFLLGQIVKEKVQLYRHQRGENPASVQVPVQQLETRAKELEIYDVAPFLKSKLFVTNGYKVLPGDHGGSIEKVFTRVQSDE</sequence>
<dbReference type="Gene3D" id="2.20.28.10">
    <property type="match status" value="1"/>
</dbReference>
<evidence type="ECO:0000256" key="16">
    <source>
        <dbReference type="ARBA" id="ARBA00047995"/>
    </source>
</evidence>
<dbReference type="Pfam" id="PF00493">
    <property type="entry name" value="MCM"/>
    <property type="match status" value="1"/>
</dbReference>
<evidence type="ECO:0000256" key="1">
    <source>
        <dbReference type="ARBA" id="ARBA00004123"/>
    </source>
</evidence>
<comment type="caution">
    <text evidence="21">The sequence shown here is derived from an EMBL/GenBank/DDBJ whole genome shotgun (WGS) entry which is preliminary data.</text>
</comment>
<dbReference type="EMBL" id="JAODAN010000012">
    <property type="protein sequence ID" value="KAK1921015.1"/>
    <property type="molecule type" value="Genomic_DNA"/>
</dbReference>
<keyword evidence="9" id="KW-0378">Hydrolase</keyword>
<keyword evidence="13" id="KW-0238">DNA-binding</keyword>
<dbReference type="Pfam" id="PF12619">
    <property type="entry name" value="MCM2_N"/>
    <property type="match status" value="1"/>
</dbReference>
<dbReference type="GO" id="GO:0005656">
    <property type="term" value="C:nuclear pre-replicative complex"/>
    <property type="evidence" value="ECO:0007669"/>
    <property type="project" value="UniProtKB-ARBA"/>
</dbReference>
<dbReference type="GO" id="GO:0003682">
    <property type="term" value="F:chromatin binding"/>
    <property type="evidence" value="ECO:0007669"/>
    <property type="project" value="UniProtKB-ARBA"/>
</dbReference>
<evidence type="ECO:0000256" key="12">
    <source>
        <dbReference type="ARBA" id="ARBA00022840"/>
    </source>
</evidence>
<dbReference type="InterPro" id="IPR041562">
    <property type="entry name" value="MCM_lid"/>
</dbReference>
<keyword evidence="7" id="KW-0547">Nucleotide-binding</keyword>
<dbReference type="Pfam" id="PF17855">
    <property type="entry name" value="MCM_lid"/>
    <property type="match status" value="1"/>
</dbReference>
<evidence type="ECO:0000256" key="18">
    <source>
        <dbReference type="ARBA" id="ARBA00078186"/>
    </source>
</evidence>
<evidence type="ECO:0000256" key="17">
    <source>
        <dbReference type="ARBA" id="ARBA00074927"/>
    </source>
</evidence>
<accession>A0AAD9CUZ7</accession>
<dbReference type="GO" id="GO:0042555">
    <property type="term" value="C:MCM complex"/>
    <property type="evidence" value="ECO:0007669"/>
    <property type="project" value="InterPro"/>
</dbReference>
<evidence type="ECO:0000256" key="19">
    <source>
        <dbReference type="SAM" id="MobiDB-lite"/>
    </source>
</evidence>
<evidence type="ECO:0000256" key="11">
    <source>
        <dbReference type="ARBA" id="ARBA00022833"/>
    </source>
</evidence>
<keyword evidence="22" id="KW-1185">Reference proteome</keyword>
<evidence type="ECO:0000256" key="15">
    <source>
        <dbReference type="ARBA" id="ARBA00023306"/>
    </source>
</evidence>
<dbReference type="InterPro" id="IPR027925">
    <property type="entry name" value="MCM_N"/>
</dbReference>
<keyword evidence="12" id="KW-0067">ATP-binding</keyword>
<dbReference type="InterPro" id="IPR033762">
    <property type="entry name" value="MCM_OB"/>
</dbReference>
<evidence type="ECO:0000256" key="5">
    <source>
        <dbReference type="ARBA" id="ARBA00022705"/>
    </source>
</evidence>
<dbReference type="InterPro" id="IPR027417">
    <property type="entry name" value="P-loop_NTPase"/>
</dbReference>
<dbReference type="PRINTS" id="PR01657">
    <property type="entry name" value="MCMFAMILY"/>
</dbReference>
<evidence type="ECO:0000256" key="3">
    <source>
        <dbReference type="ARBA" id="ARBA00012551"/>
    </source>
</evidence>
<dbReference type="FunFam" id="3.30.1640.10:FF:000003">
    <property type="entry name" value="DNA helicase"/>
    <property type="match status" value="1"/>
</dbReference>
<dbReference type="Pfam" id="PF23669">
    <property type="entry name" value="WHD_MCM2"/>
    <property type="match status" value="1"/>
</dbReference>
<keyword evidence="6" id="KW-0479">Metal-binding</keyword>
<dbReference type="SUPFAM" id="SSF50249">
    <property type="entry name" value="Nucleic acid-binding proteins"/>
    <property type="match status" value="1"/>
</dbReference>
<feature type="compositionally biased region" description="Low complexity" evidence="19">
    <location>
        <begin position="1"/>
        <end position="10"/>
    </location>
</feature>
<dbReference type="FunFam" id="3.40.50.300:FF:000138">
    <property type="entry name" value="DNA helicase"/>
    <property type="match status" value="1"/>
</dbReference>
<evidence type="ECO:0000256" key="8">
    <source>
        <dbReference type="ARBA" id="ARBA00022771"/>
    </source>
</evidence>
<comment type="catalytic activity">
    <reaction evidence="16">
        <text>ATP + H2O = ADP + phosphate + H(+)</text>
        <dbReference type="Rhea" id="RHEA:13065"/>
        <dbReference type="ChEBI" id="CHEBI:15377"/>
        <dbReference type="ChEBI" id="CHEBI:15378"/>
        <dbReference type="ChEBI" id="CHEBI:30616"/>
        <dbReference type="ChEBI" id="CHEBI:43474"/>
        <dbReference type="ChEBI" id="CHEBI:456216"/>
        <dbReference type="EC" id="3.6.4.12"/>
    </reaction>
</comment>
<evidence type="ECO:0000256" key="2">
    <source>
        <dbReference type="ARBA" id="ARBA00008010"/>
    </source>
</evidence>
<comment type="similarity">
    <text evidence="2">Belongs to the MCM family.</text>
</comment>
<gene>
    <name evidence="21" type="ORF">DB88DRAFT_501910</name>
</gene>
<dbReference type="GO" id="GO:0008270">
    <property type="term" value="F:zinc ion binding"/>
    <property type="evidence" value="ECO:0007669"/>
    <property type="project" value="UniProtKB-KW"/>
</dbReference>
<evidence type="ECO:0000256" key="14">
    <source>
        <dbReference type="ARBA" id="ARBA00023242"/>
    </source>
</evidence>
<dbReference type="GO" id="GO:0017116">
    <property type="term" value="F:single-stranded DNA helicase activity"/>
    <property type="evidence" value="ECO:0007669"/>
    <property type="project" value="TreeGrafter"/>
</dbReference>
<dbReference type="SUPFAM" id="SSF52540">
    <property type="entry name" value="P-loop containing nucleoside triphosphate hydrolases"/>
    <property type="match status" value="1"/>
</dbReference>
<dbReference type="GO" id="GO:0016787">
    <property type="term" value="F:hydrolase activity"/>
    <property type="evidence" value="ECO:0007669"/>
    <property type="project" value="UniProtKB-KW"/>
</dbReference>
<keyword evidence="11" id="KW-0862">Zinc</keyword>